<dbReference type="Pfam" id="PF09851">
    <property type="entry name" value="SHOCT"/>
    <property type="match status" value="1"/>
</dbReference>
<gene>
    <name evidence="2" type="ORF">VLY81_05735</name>
</gene>
<name>A0ABZ1BS77_9FIRM</name>
<organism evidence="2 3">
    <name type="scientific">Geochorda subterranea</name>
    <dbReference type="NCBI Taxonomy" id="3109564"/>
    <lineage>
        <taxon>Bacteria</taxon>
        <taxon>Bacillati</taxon>
        <taxon>Bacillota</taxon>
        <taxon>Limnochordia</taxon>
        <taxon>Limnochordales</taxon>
        <taxon>Geochordaceae</taxon>
        <taxon>Geochorda</taxon>
    </lineage>
</organism>
<feature type="domain" description="SHOCT" evidence="1">
    <location>
        <begin position="39"/>
        <end position="58"/>
    </location>
</feature>
<dbReference type="InterPro" id="IPR018649">
    <property type="entry name" value="SHOCT"/>
</dbReference>
<dbReference type="EMBL" id="CP141614">
    <property type="protein sequence ID" value="WRP15662.1"/>
    <property type="molecule type" value="Genomic_DNA"/>
</dbReference>
<evidence type="ECO:0000313" key="2">
    <source>
        <dbReference type="EMBL" id="WRP15662.1"/>
    </source>
</evidence>
<reference evidence="3" key="1">
    <citation type="submission" date="2023-12" db="EMBL/GenBank/DDBJ databases">
        <title>Novel isolates from deep terrestrial aquifers shed light on the physiology and ecology of the class Limnochordia.</title>
        <authorList>
            <person name="Karnachuk O.V."/>
            <person name="Lukina A.P."/>
            <person name="Avakyan M.R."/>
            <person name="Kadnikov V."/>
            <person name="Begmatov S."/>
            <person name="Beletsky A.V."/>
            <person name="Mardanov A.V."/>
            <person name="Ravin N.V."/>
        </authorList>
    </citation>
    <scope>NUCLEOTIDE SEQUENCE [LARGE SCALE GENOMIC DNA]</scope>
    <source>
        <strain evidence="3">LN</strain>
    </source>
</reference>
<dbReference type="RefSeq" id="WP_324670068.1">
    <property type="nucleotide sequence ID" value="NZ_CP141614.1"/>
</dbReference>
<keyword evidence="3" id="KW-1185">Reference proteome</keyword>
<sequence length="59" mass="6717">MMLVFWALVIGGIVWLVRVVTAGGTGATEHSRAKAIPEERFARGEISEEEFRRMRKELQ</sequence>
<proteinExistence type="predicted"/>
<accession>A0ABZ1BS77</accession>
<protein>
    <submittedName>
        <fullName evidence="2">SHOCT domain-containing protein</fullName>
    </submittedName>
</protein>
<evidence type="ECO:0000313" key="3">
    <source>
        <dbReference type="Proteomes" id="UP001333102"/>
    </source>
</evidence>
<evidence type="ECO:0000259" key="1">
    <source>
        <dbReference type="Pfam" id="PF09851"/>
    </source>
</evidence>
<dbReference type="Proteomes" id="UP001333102">
    <property type="component" value="Chromosome"/>
</dbReference>